<keyword evidence="2" id="KW-1185">Reference proteome</keyword>
<protein>
    <submittedName>
        <fullName evidence="1">Uncharacterized protein</fullName>
    </submittedName>
</protein>
<proteinExistence type="predicted"/>
<evidence type="ECO:0000313" key="1">
    <source>
        <dbReference type="EMBL" id="OTG27862.1"/>
    </source>
</evidence>
<name>A0A251UYP6_HELAN</name>
<dbReference type="Proteomes" id="UP000215914">
    <property type="component" value="Chromosome 4"/>
</dbReference>
<dbReference type="EMBL" id="CM007893">
    <property type="protein sequence ID" value="OTG27862.1"/>
    <property type="molecule type" value="Genomic_DNA"/>
</dbReference>
<organism evidence="1 2">
    <name type="scientific">Helianthus annuus</name>
    <name type="common">Common sunflower</name>
    <dbReference type="NCBI Taxonomy" id="4232"/>
    <lineage>
        <taxon>Eukaryota</taxon>
        <taxon>Viridiplantae</taxon>
        <taxon>Streptophyta</taxon>
        <taxon>Embryophyta</taxon>
        <taxon>Tracheophyta</taxon>
        <taxon>Spermatophyta</taxon>
        <taxon>Magnoliopsida</taxon>
        <taxon>eudicotyledons</taxon>
        <taxon>Gunneridae</taxon>
        <taxon>Pentapetalae</taxon>
        <taxon>asterids</taxon>
        <taxon>campanulids</taxon>
        <taxon>Asterales</taxon>
        <taxon>Asteraceae</taxon>
        <taxon>Asteroideae</taxon>
        <taxon>Heliantheae alliance</taxon>
        <taxon>Heliantheae</taxon>
        <taxon>Helianthus</taxon>
    </lineage>
</organism>
<accession>A0A251UYP6</accession>
<dbReference type="AlphaFoldDB" id="A0A251UYP6"/>
<evidence type="ECO:0000313" key="2">
    <source>
        <dbReference type="Proteomes" id="UP000215914"/>
    </source>
</evidence>
<reference evidence="2" key="1">
    <citation type="journal article" date="2017" name="Nature">
        <title>The sunflower genome provides insights into oil metabolism, flowering and Asterid evolution.</title>
        <authorList>
            <person name="Badouin H."/>
            <person name="Gouzy J."/>
            <person name="Grassa C.J."/>
            <person name="Murat F."/>
            <person name="Staton S.E."/>
            <person name="Cottret L."/>
            <person name="Lelandais-Briere C."/>
            <person name="Owens G.L."/>
            <person name="Carrere S."/>
            <person name="Mayjonade B."/>
            <person name="Legrand L."/>
            <person name="Gill N."/>
            <person name="Kane N.C."/>
            <person name="Bowers J.E."/>
            <person name="Hubner S."/>
            <person name="Bellec A."/>
            <person name="Berard A."/>
            <person name="Berges H."/>
            <person name="Blanchet N."/>
            <person name="Boniface M.C."/>
            <person name="Brunel D."/>
            <person name="Catrice O."/>
            <person name="Chaidir N."/>
            <person name="Claudel C."/>
            <person name="Donnadieu C."/>
            <person name="Faraut T."/>
            <person name="Fievet G."/>
            <person name="Helmstetter N."/>
            <person name="King M."/>
            <person name="Knapp S.J."/>
            <person name="Lai Z."/>
            <person name="Le Paslier M.C."/>
            <person name="Lippi Y."/>
            <person name="Lorenzon L."/>
            <person name="Mandel J.R."/>
            <person name="Marage G."/>
            <person name="Marchand G."/>
            <person name="Marquand E."/>
            <person name="Bret-Mestries E."/>
            <person name="Morien E."/>
            <person name="Nambeesan S."/>
            <person name="Nguyen T."/>
            <person name="Pegot-Espagnet P."/>
            <person name="Pouilly N."/>
            <person name="Raftis F."/>
            <person name="Sallet E."/>
            <person name="Schiex T."/>
            <person name="Thomas J."/>
            <person name="Vandecasteele C."/>
            <person name="Vares D."/>
            <person name="Vear F."/>
            <person name="Vautrin S."/>
            <person name="Crespi M."/>
            <person name="Mangin B."/>
            <person name="Burke J.M."/>
            <person name="Salse J."/>
            <person name="Munos S."/>
            <person name="Vincourt P."/>
            <person name="Rieseberg L.H."/>
            <person name="Langlade N.B."/>
        </authorList>
    </citation>
    <scope>NUCLEOTIDE SEQUENCE [LARGE SCALE GENOMIC DNA]</scope>
    <source>
        <strain evidence="2">cv. SF193</strain>
    </source>
</reference>
<gene>
    <name evidence="1" type="ORF">HannXRQ_Chr04g0104681</name>
</gene>
<dbReference type="InParanoid" id="A0A251UYP6"/>
<sequence length="56" mass="6537">MFIKNSKFWLHIQNSNHKPAVIGKHKTMTNEFNSSLSNIQRVPSFKIQIQTQGFFS</sequence>